<protein>
    <submittedName>
        <fullName evidence="2">Uncharacterized protein</fullName>
    </submittedName>
</protein>
<dbReference type="Proteomes" id="UP000324800">
    <property type="component" value="Unassembled WGS sequence"/>
</dbReference>
<organism evidence="2 3">
    <name type="scientific">Streblomastix strix</name>
    <dbReference type="NCBI Taxonomy" id="222440"/>
    <lineage>
        <taxon>Eukaryota</taxon>
        <taxon>Metamonada</taxon>
        <taxon>Preaxostyla</taxon>
        <taxon>Oxymonadida</taxon>
        <taxon>Streblomastigidae</taxon>
        <taxon>Streblomastix</taxon>
    </lineage>
</organism>
<evidence type="ECO:0000313" key="2">
    <source>
        <dbReference type="EMBL" id="KAA6392457.1"/>
    </source>
</evidence>
<evidence type="ECO:0000313" key="3">
    <source>
        <dbReference type="Proteomes" id="UP000324800"/>
    </source>
</evidence>
<evidence type="ECO:0000256" key="1">
    <source>
        <dbReference type="SAM" id="MobiDB-lite"/>
    </source>
</evidence>
<sequence>MGIERILIDWDNVVDLRQSSSCKKHLILWFRPSDEQRSEIEEKNRQAWLDEQQVKKQGLNSNINKSEQKKKQDGKDKDQQDQKENIDNISSRGKKQKEQEKDKSKAKKKQLVPDWVSVDGVFLSLTFTCMNLDAIIQSFSDWKRDMK</sequence>
<proteinExistence type="predicted"/>
<dbReference type="EMBL" id="SNRW01002535">
    <property type="protein sequence ID" value="KAA6392457.1"/>
    <property type="molecule type" value="Genomic_DNA"/>
</dbReference>
<dbReference type="AlphaFoldDB" id="A0A5J4WBY4"/>
<feature type="compositionally biased region" description="Basic and acidic residues" evidence="1">
    <location>
        <begin position="66"/>
        <end position="86"/>
    </location>
</feature>
<accession>A0A5J4WBY4</accession>
<feature type="region of interest" description="Disordered" evidence="1">
    <location>
        <begin position="51"/>
        <end position="110"/>
    </location>
</feature>
<gene>
    <name evidence="2" type="ORF">EZS28_012014</name>
</gene>
<comment type="caution">
    <text evidence="2">The sequence shown here is derived from an EMBL/GenBank/DDBJ whole genome shotgun (WGS) entry which is preliminary data.</text>
</comment>
<name>A0A5J4WBY4_9EUKA</name>
<reference evidence="2 3" key="1">
    <citation type="submission" date="2019-03" db="EMBL/GenBank/DDBJ databases">
        <title>Single cell metagenomics reveals metabolic interactions within the superorganism composed of flagellate Streblomastix strix and complex community of Bacteroidetes bacteria on its surface.</title>
        <authorList>
            <person name="Treitli S.C."/>
            <person name="Kolisko M."/>
            <person name="Husnik F."/>
            <person name="Keeling P."/>
            <person name="Hampl V."/>
        </authorList>
    </citation>
    <scope>NUCLEOTIDE SEQUENCE [LARGE SCALE GENOMIC DNA]</scope>
    <source>
        <strain evidence="2">ST1C</strain>
    </source>
</reference>